<accession>D8MLP6</accession>
<dbReference type="Pfam" id="PF03797">
    <property type="entry name" value="Autotransporter"/>
    <property type="match status" value="1"/>
</dbReference>
<dbReference type="eggNOG" id="COG3240">
    <property type="taxonomic scope" value="Bacteria"/>
</dbReference>
<evidence type="ECO:0000256" key="3">
    <source>
        <dbReference type="PIRSR" id="PIRSR037375-1"/>
    </source>
</evidence>
<feature type="active site" evidence="3">
    <location>
        <position position="334"/>
    </location>
</feature>
<dbReference type="InterPro" id="IPR001087">
    <property type="entry name" value="GDSL"/>
</dbReference>
<feature type="active site" evidence="3">
    <location>
        <position position="331"/>
    </location>
</feature>
<dbReference type="InterPro" id="IPR036709">
    <property type="entry name" value="Autotransporte_beta_dom_sf"/>
</dbReference>
<evidence type="ECO:0000256" key="2">
    <source>
        <dbReference type="ARBA" id="ARBA00022729"/>
    </source>
</evidence>
<evidence type="ECO:0000256" key="4">
    <source>
        <dbReference type="SAM" id="SignalP"/>
    </source>
</evidence>
<dbReference type="PANTHER" id="PTHR45642">
    <property type="entry name" value="GDSL ESTERASE/LIPASE EXL3"/>
    <property type="match status" value="1"/>
</dbReference>
<dbReference type="PIRSF" id="PIRSF037375">
    <property type="entry name" value="Autotrns_EstA"/>
    <property type="match status" value="1"/>
</dbReference>
<name>D8MLP6_ERWBE</name>
<dbReference type="HOGENOM" id="CLU_023098_3_0_6"/>
<feature type="chain" id="PRO_5003117960" evidence="4">
    <location>
        <begin position="31"/>
        <end position="664"/>
    </location>
</feature>
<dbReference type="eggNOG" id="COG5571">
    <property type="taxonomic scope" value="Bacteria"/>
</dbReference>
<dbReference type="STRING" id="634500.EbC_45430"/>
<dbReference type="InterPro" id="IPR005546">
    <property type="entry name" value="Autotransporte_beta"/>
</dbReference>
<dbReference type="PROSITE" id="PS51257">
    <property type="entry name" value="PROKAR_LIPOPROTEIN"/>
    <property type="match status" value="1"/>
</dbReference>
<dbReference type="InterPro" id="IPR050592">
    <property type="entry name" value="GDSL_lipolytic_enzyme"/>
</dbReference>
<keyword evidence="2 4" id="KW-0732">Signal</keyword>
<sequence>MSKKRYGTRYLAFGAVSMACYLCASSPALGWDQIYVFGDSLSDSGNNGRYTWDGSQHPLYDDVLAAKINQSLRPSDRGGTNYAAGDAVAVAALNPVDNTADQVQTYLAANGGRADADGLYVHWVGGNDLAAAALNPVAANGIVSTSAFAAANQVHALLTAGANTVIVPTVPNIGATPALLEAVIQAGLAPVANSALTAAFASLNSQTTLNPDARNQAIKQALTAAAGQLTTVSVLQDAIADQLFDAWQALSAQASALTDSYNQQEDAQLARQGGNIVRVDINGLFNEVLADPAHYGLSNTAGMACPPGVSAALCSSSTPGFSSQQAFLFADRLHPSPATHLLIADYIQSVLDAPAQVVALNQATLAMSRDARATLDSHLQQQRHGEYPQGAFSLYGGYAGQHNDYSGNLAAGDGDATTHNLTLGVDYKLTDTLLVGALVSGSNDSQQPTPDYEYKMRGWLISAYSELSFFDNGWVNTDAHYASASYDSIKRRLTLGPATRTESGETNGTQIGARVTTGWDFPVGTLLTTGPVAQYALDYSSVDGYQEQGNSSTAMRFDDQNYHSQIGALGWRVDSQLGWLNPWAEVSYNHQFGDNVWRAGGGLKSTQTSFTRDTAEQDSNWVDVTVGAHMPLGDSVAAFASVSQTGGLSSGEQFMYNLGVSARF</sequence>
<dbReference type="PANTHER" id="PTHR45642:SF139">
    <property type="entry name" value="SGNH HYDROLASE-TYPE ESTERASE DOMAIN-CONTAINING PROTEIN"/>
    <property type="match status" value="1"/>
</dbReference>
<evidence type="ECO:0000313" key="6">
    <source>
        <dbReference type="EMBL" id="CAX62074.1"/>
    </source>
</evidence>
<evidence type="ECO:0000256" key="1">
    <source>
        <dbReference type="ARBA" id="ARBA00008668"/>
    </source>
</evidence>
<dbReference type="Pfam" id="PF00657">
    <property type="entry name" value="Lipase_GDSL"/>
    <property type="match status" value="1"/>
</dbReference>
<reference evidence="6 7" key="1">
    <citation type="journal article" date="2010" name="BMC Genomics">
        <title>Genome comparison of the epiphytic bacteria Erwinia billingiae and E. tasmaniensis with the pear pathogen E. pyrifoliae.</title>
        <authorList>
            <person name="Kube M."/>
            <person name="Migdoll A.M."/>
            <person name="Gehring I."/>
            <person name="Heitmann K."/>
            <person name="Mayer Y."/>
            <person name="Kuhl H."/>
            <person name="Knaust F."/>
            <person name="Geider K."/>
            <person name="Reinhardt R."/>
        </authorList>
    </citation>
    <scope>NUCLEOTIDE SEQUENCE [LARGE SCALE GENOMIC DNA]</scope>
    <source>
        <strain evidence="6 7">Eb661</strain>
    </source>
</reference>
<feature type="domain" description="Autotransporter" evidence="5">
    <location>
        <begin position="387"/>
        <end position="664"/>
    </location>
</feature>
<dbReference type="Gene3D" id="2.40.128.130">
    <property type="entry name" value="Autotransporter beta-domain"/>
    <property type="match status" value="1"/>
</dbReference>
<dbReference type="SUPFAM" id="SSF52266">
    <property type="entry name" value="SGNH hydrolase"/>
    <property type="match status" value="1"/>
</dbReference>
<dbReference type="Gene3D" id="3.40.50.1110">
    <property type="entry name" value="SGNH hydrolase"/>
    <property type="match status" value="1"/>
</dbReference>
<feature type="signal peptide" evidence="4">
    <location>
        <begin position="1"/>
        <end position="30"/>
    </location>
</feature>
<dbReference type="KEGG" id="ebi:EbC_45430"/>
<dbReference type="PROSITE" id="PS51208">
    <property type="entry name" value="AUTOTRANSPORTER"/>
    <property type="match status" value="1"/>
</dbReference>
<dbReference type="Proteomes" id="UP000008793">
    <property type="component" value="Chromosome"/>
</dbReference>
<evidence type="ECO:0000259" key="5">
    <source>
        <dbReference type="PROSITE" id="PS51208"/>
    </source>
</evidence>
<organism evidence="7">
    <name type="scientific">Erwinia billingiae (strain Eb661)</name>
    <dbReference type="NCBI Taxonomy" id="634500"/>
    <lineage>
        <taxon>Bacteria</taxon>
        <taxon>Pseudomonadati</taxon>
        <taxon>Pseudomonadota</taxon>
        <taxon>Gammaproteobacteria</taxon>
        <taxon>Enterobacterales</taxon>
        <taxon>Erwiniaceae</taxon>
        <taxon>Erwinia</taxon>
    </lineage>
</organism>
<comment type="similarity">
    <text evidence="1">Belongs to the 'GDSL' lipolytic enzyme family.</text>
</comment>
<dbReference type="InterPro" id="IPR017186">
    <property type="entry name" value="Lipase_autotranspt_EstA"/>
</dbReference>
<dbReference type="EMBL" id="FP236843">
    <property type="protein sequence ID" value="CAX62074.1"/>
    <property type="molecule type" value="Genomic_DNA"/>
</dbReference>
<dbReference type="SUPFAM" id="SSF103515">
    <property type="entry name" value="Autotransporter"/>
    <property type="match status" value="1"/>
</dbReference>
<feature type="active site" description="Nucleophile" evidence="3">
    <location>
        <position position="40"/>
    </location>
</feature>
<keyword evidence="7" id="KW-1185">Reference proteome</keyword>
<dbReference type="GO" id="GO:0016788">
    <property type="term" value="F:hydrolase activity, acting on ester bonds"/>
    <property type="evidence" value="ECO:0007669"/>
    <property type="project" value="InterPro"/>
</dbReference>
<gene>
    <name evidence="6" type="primary">EstA</name>
    <name evidence="6" type="ordered locus">EbC_45430</name>
</gene>
<proteinExistence type="inferred from homology"/>
<dbReference type="AlphaFoldDB" id="D8MLP6"/>
<dbReference type="SMART" id="SM00869">
    <property type="entry name" value="Autotransporter"/>
    <property type="match status" value="1"/>
</dbReference>
<dbReference type="InterPro" id="IPR036514">
    <property type="entry name" value="SGNH_hydro_sf"/>
</dbReference>
<protein>
    <submittedName>
        <fullName evidence="6">Lipase 1</fullName>
    </submittedName>
</protein>
<evidence type="ECO:0000313" key="7">
    <source>
        <dbReference type="Proteomes" id="UP000008793"/>
    </source>
</evidence>